<keyword evidence="3" id="KW-1185">Reference proteome</keyword>
<dbReference type="RefSeq" id="WP_345248010.1">
    <property type="nucleotide sequence ID" value="NZ_BAABFO010000006.1"/>
</dbReference>
<accession>A0ABP8GS04</accession>
<gene>
    <name evidence="2" type="ORF">GCM10023144_15480</name>
</gene>
<reference evidence="3" key="1">
    <citation type="journal article" date="2019" name="Int. J. Syst. Evol. Microbiol.">
        <title>The Global Catalogue of Microorganisms (GCM) 10K type strain sequencing project: providing services to taxonomists for standard genome sequencing and annotation.</title>
        <authorList>
            <consortium name="The Broad Institute Genomics Platform"/>
            <consortium name="The Broad Institute Genome Sequencing Center for Infectious Disease"/>
            <person name="Wu L."/>
            <person name="Ma J."/>
        </authorList>
    </citation>
    <scope>NUCLEOTIDE SEQUENCE [LARGE SCALE GENOMIC DNA]</scope>
    <source>
        <strain evidence="3">JCM 17666</strain>
    </source>
</reference>
<proteinExistence type="predicted"/>
<feature type="transmembrane region" description="Helical" evidence="1">
    <location>
        <begin position="39"/>
        <end position="59"/>
    </location>
</feature>
<evidence type="ECO:0000313" key="3">
    <source>
        <dbReference type="Proteomes" id="UP001501671"/>
    </source>
</evidence>
<dbReference type="EMBL" id="BAABFO010000006">
    <property type="protein sequence ID" value="GAA4329069.1"/>
    <property type="molecule type" value="Genomic_DNA"/>
</dbReference>
<protein>
    <submittedName>
        <fullName evidence="2">Uncharacterized protein</fullName>
    </submittedName>
</protein>
<dbReference type="Proteomes" id="UP001501671">
    <property type="component" value="Unassembled WGS sequence"/>
</dbReference>
<name>A0ABP8GS04_9BURK</name>
<sequence>MHKRDLYPSSDPLGVEAGFYIPVPTLGDAALPPPRSLRLAVLAVLAVLLAAIVLVVYTVPVVTHTWQVVSHQTDKVLGRILGRAEQQTAEFLGGVGLTGSTAIETEAVPPQIH</sequence>
<keyword evidence="1" id="KW-0812">Transmembrane</keyword>
<organism evidence="2 3">
    <name type="scientific">Pigmentiphaga soli</name>
    <dbReference type="NCBI Taxonomy" id="1007095"/>
    <lineage>
        <taxon>Bacteria</taxon>
        <taxon>Pseudomonadati</taxon>
        <taxon>Pseudomonadota</taxon>
        <taxon>Betaproteobacteria</taxon>
        <taxon>Burkholderiales</taxon>
        <taxon>Alcaligenaceae</taxon>
        <taxon>Pigmentiphaga</taxon>
    </lineage>
</organism>
<evidence type="ECO:0000256" key="1">
    <source>
        <dbReference type="SAM" id="Phobius"/>
    </source>
</evidence>
<keyword evidence="1" id="KW-0472">Membrane</keyword>
<keyword evidence="1" id="KW-1133">Transmembrane helix</keyword>
<comment type="caution">
    <text evidence="2">The sequence shown here is derived from an EMBL/GenBank/DDBJ whole genome shotgun (WGS) entry which is preliminary data.</text>
</comment>
<evidence type="ECO:0000313" key="2">
    <source>
        <dbReference type="EMBL" id="GAA4329069.1"/>
    </source>
</evidence>